<accession>A0A7R7HXQ6</accession>
<name>A0A7R7HXQ6_9ACTN</name>
<organism evidence="3 4">
    <name type="scientific">Actinocatenispora thailandica</name>
    <dbReference type="NCBI Taxonomy" id="227318"/>
    <lineage>
        <taxon>Bacteria</taxon>
        <taxon>Bacillati</taxon>
        <taxon>Actinomycetota</taxon>
        <taxon>Actinomycetes</taxon>
        <taxon>Micromonosporales</taxon>
        <taxon>Micromonosporaceae</taxon>
        <taxon>Actinocatenispora</taxon>
    </lineage>
</organism>
<proteinExistence type="predicted"/>
<dbReference type="EMBL" id="AP023355">
    <property type="protein sequence ID" value="BCJ35359.1"/>
    <property type="molecule type" value="Genomic_DNA"/>
</dbReference>
<dbReference type="Pfam" id="PF13427">
    <property type="entry name" value="AadA_C"/>
    <property type="match status" value="1"/>
</dbReference>
<protein>
    <recommendedName>
        <fullName evidence="2">Adenylyltransferase AadA C-terminal domain-containing protein</fullName>
    </recommendedName>
</protein>
<reference evidence="3 4" key="1">
    <citation type="submission" date="2020-08" db="EMBL/GenBank/DDBJ databases">
        <title>Whole genome shotgun sequence of Actinocatenispora thailandica NBRC 105041.</title>
        <authorList>
            <person name="Komaki H."/>
            <person name="Tamura T."/>
        </authorList>
    </citation>
    <scope>NUCLEOTIDE SEQUENCE [LARGE SCALE GENOMIC DNA]</scope>
    <source>
        <strain evidence="3 4">NBRC 105041</strain>
    </source>
</reference>
<evidence type="ECO:0000313" key="4">
    <source>
        <dbReference type="Proteomes" id="UP000611640"/>
    </source>
</evidence>
<evidence type="ECO:0000259" key="2">
    <source>
        <dbReference type="Pfam" id="PF13427"/>
    </source>
</evidence>
<gene>
    <name evidence="3" type="ORF">Athai_28620</name>
</gene>
<keyword evidence="4" id="KW-1185">Reference proteome</keyword>
<keyword evidence="1" id="KW-0808">Transferase</keyword>
<evidence type="ECO:0000256" key="1">
    <source>
        <dbReference type="ARBA" id="ARBA00022679"/>
    </source>
</evidence>
<dbReference type="InterPro" id="IPR025184">
    <property type="entry name" value="AadA_C"/>
</dbReference>
<evidence type="ECO:0000313" key="3">
    <source>
        <dbReference type="EMBL" id="BCJ35359.1"/>
    </source>
</evidence>
<dbReference type="RefSeq" id="WP_203961909.1">
    <property type="nucleotide sequence ID" value="NZ_AP023355.1"/>
</dbReference>
<dbReference type="Proteomes" id="UP000611640">
    <property type="component" value="Chromosome"/>
</dbReference>
<dbReference type="AlphaFoldDB" id="A0A7R7HXQ6"/>
<feature type="domain" description="Adenylyltransferase AadA C-terminal" evidence="2">
    <location>
        <begin position="195"/>
        <end position="252"/>
    </location>
</feature>
<dbReference type="KEGG" id="atl:Athai_28620"/>
<dbReference type="GO" id="GO:0016740">
    <property type="term" value="F:transferase activity"/>
    <property type="evidence" value="ECO:0007669"/>
    <property type="project" value="UniProtKB-KW"/>
</dbReference>
<sequence>MVNERLPGEVQQAVSVFLAAVDAAAPGLVTGFYLVGSVALGDFHPTGAGRGPFSTASDIDFVAVLSRRTDADTAALAGAQARVVAERSRPSFDGCCLTEAELAAGPDGCPGVPCWQSGRFAPAGRFAINPVTFCELARHGVAVRGRQPAELDVWHDPAALRAFTADNLRSYWRPAWRKGRRPGPVRFAVGLTGWYPVWTVLGVSRLHYTLATGEMTSKCGAGRYARESFDPRWHRILDESLALRTGGAEGRRGYRNPLSRRRDTLAYLDATIDAALAL</sequence>